<name>B0DZN0_LACBS</name>
<sequence>MQGSPQGKYVIFGNFRDSTSEYSPLCSQLLSTFLQSVSLECGLDSIPTHSTNKLHKTVYKTVNFPWSTLIWTIWRAHGLVRIPPDSLKTVHQTVCEMVEASWSTLISSVWHACGLVQYLRIPRTSSTKPFTKRSTSHGALSTLIWTIWRAHGLVRIPPDSLKTVHQTVCEMVEASWRHEDDTSTCTNRACASVDVFPPNPWCPAPLQVPRRHIVVRETAHPAPRLLHPFHLDMGVPGRLQRQDLPLAQSFRLCAEGLRSSRLCSNTPSDPSDRRRHRYSAKFTQAQNLRASAYFTKRHPLALDLFTQVVALTALGPADSTLRSSGTKYYRDASYSMVYLPLDVQNCYTQKGWETSPSPPQQHPASGALHKSSYFCKQRYGSSRGLEVFWAHHPNTRGNCYS</sequence>
<dbReference type="Proteomes" id="UP000001194">
    <property type="component" value="Unassembled WGS sequence"/>
</dbReference>
<dbReference type="AlphaFoldDB" id="B0DZN0"/>
<dbReference type="RefSeq" id="XP_001889355.1">
    <property type="nucleotide sequence ID" value="XM_001889320.1"/>
</dbReference>
<dbReference type="GeneID" id="6085024"/>
<dbReference type="EMBL" id="DS547156">
    <property type="protein sequence ID" value="EDQ99944.1"/>
    <property type="molecule type" value="Genomic_DNA"/>
</dbReference>
<evidence type="ECO:0000313" key="1">
    <source>
        <dbReference type="EMBL" id="EDQ99944.1"/>
    </source>
</evidence>
<dbReference type="InParanoid" id="B0DZN0"/>
<dbReference type="KEGG" id="lbc:LACBIDRAFT_334557"/>
<dbReference type="OrthoDB" id="3105379at2759"/>
<gene>
    <name evidence="1" type="ORF">LACBIDRAFT_334557</name>
</gene>
<proteinExistence type="predicted"/>
<reference evidence="1 2" key="1">
    <citation type="journal article" date="2008" name="Nature">
        <title>The genome of Laccaria bicolor provides insights into mycorrhizal symbiosis.</title>
        <authorList>
            <person name="Martin F."/>
            <person name="Aerts A."/>
            <person name="Ahren D."/>
            <person name="Brun A."/>
            <person name="Danchin E.G.J."/>
            <person name="Duchaussoy F."/>
            <person name="Gibon J."/>
            <person name="Kohler A."/>
            <person name="Lindquist E."/>
            <person name="Pereda V."/>
            <person name="Salamov A."/>
            <person name="Shapiro H.J."/>
            <person name="Wuyts J."/>
            <person name="Blaudez D."/>
            <person name="Buee M."/>
            <person name="Brokstein P."/>
            <person name="Canbaeck B."/>
            <person name="Cohen D."/>
            <person name="Courty P.E."/>
            <person name="Coutinho P.M."/>
            <person name="Delaruelle C."/>
            <person name="Detter J.C."/>
            <person name="Deveau A."/>
            <person name="DiFazio S."/>
            <person name="Duplessis S."/>
            <person name="Fraissinet-Tachet L."/>
            <person name="Lucic E."/>
            <person name="Frey-Klett P."/>
            <person name="Fourrey C."/>
            <person name="Feussner I."/>
            <person name="Gay G."/>
            <person name="Grimwood J."/>
            <person name="Hoegger P.J."/>
            <person name="Jain P."/>
            <person name="Kilaru S."/>
            <person name="Labbe J."/>
            <person name="Lin Y.C."/>
            <person name="Legue V."/>
            <person name="Le Tacon F."/>
            <person name="Marmeisse R."/>
            <person name="Melayah D."/>
            <person name="Montanini B."/>
            <person name="Muratet M."/>
            <person name="Nehls U."/>
            <person name="Niculita-Hirzel H."/>
            <person name="Oudot-Le Secq M.P."/>
            <person name="Peter M."/>
            <person name="Quesneville H."/>
            <person name="Rajashekar B."/>
            <person name="Reich M."/>
            <person name="Rouhier N."/>
            <person name="Schmutz J."/>
            <person name="Yin T."/>
            <person name="Chalot M."/>
            <person name="Henrissat B."/>
            <person name="Kuees U."/>
            <person name="Lucas S."/>
            <person name="Van de Peer Y."/>
            <person name="Podila G.K."/>
            <person name="Polle A."/>
            <person name="Pukkila P.J."/>
            <person name="Richardson P.M."/>
            <person name="Rouze P."/>
            <person name="Sanders I.R."/>
            <person name="Stajich J.E."/>
            <person name="Tunlid A."/>
            <person name="Tuskan G."/>
            <person name="Grigoriev I.V."/>
        </authorList>
    </citation>
    <scope>NUCLEOTIDE SEQUENCE [LARGE SCALE GENOMIC DNA]</scope>
    <source>
        <strain evidence="2">S238N-H82 / ATCC MYA-4686</strain>
    </source>
</reference>
<accession>B0DZN0</accession>
<keyword evidence="2" id="KW-1185">Reference proteome</keyword>
<protein>
    <submittedName>
        <fullName evidence="1">Predicted protein</fullName>
    </submittedName>
</protein>
<organism evidence="2">
    <name type="scientific">Laccaria bicolor (strain S238N-H82 / ATCC MYA-4686)</name>
    <name type="common">Bicoloured deceiver</name>
    <name type="synonym">Laccaria laccata var. bicolor</name>
    <dbReference type="NCBI Taxonomy" id="486041"/>
    <lineage>
        <taxon>Eukaryota</taxon>
        <taxon>Fungi</taxon>
        <taxon>Dikarya</taxon>
        <taxon>Basidiomycota</taxon>
        <taxon>Agaricomycotina</taxon>
        <taxon>Agaricomycetes</taxon>
        <taxon>Agaricomycetidae</taxon>
        <taxon>Agaricales</taxon>
        <taxon>Agaricineae</taxon>
        <taxon>Hydnangiaceae</taxon>
        <taxon>Laccaria</taxon>
    </lineage>
</organism>
<evidence type="ECO:0000313" key="2">
    <source>
        <dbReference type="Proteomes" id="UP000001194"/>
    </source>
</evidence>
<dbReference type="HOGENOM" id="CLU_687103_0_0_1"/>